<dbReference type="PANTHER" id="PTHR47936:SF1">
    <property type="entry name" value="PENTATRICOPEPTIDE REPEAT-CONTAINING PROTEIN GUN1, CHLOROPLASTIC"/>
    <property type="match status" value="1"/>
</dbReference>
<accession>A0A813I8R8</accession>
<dbReference type="EMBL" id="CAJNNW010004734">
    <property type="protein sequence ID" value="CAE8646696.1"/>
    <property type="molecule type" value="Genomic_DNA"/>
</dbReference>
<dbReference type="AlphaFoldDB" id="A0A813I8R8"/>
<organism evidence="3 4">
    <name type="scientific">Polarella glacialis</name>
    <name type="common">Dinoflagellate</name>
    <dbReference type="NCBI Taxonomy" id="89957"/>
    <lineage>
        <taxon>Eukaryota</taxon>
        <taxon>Sar</taxon>
        <taxon>Alveolata</taxon>
        <taxon>Dinophyceae</taxon>
        <taxon>Suessiales</taxon>
        <taxon>Suessiaceae</taxon>
        <taxon>Polarella</taxon>
    </lineage>
</organism>
<feature type="non-terminal residue" evidence="3">
    <location>
        <position position="404"/>
    </location>
</feature>
<evidence type="ECO:0008006" key="5">
    <source>
        <dbReference type="Google" id="ProtNLM"/>
    </source>
</evidence>
<dbReference type="Proteomes" id="UP000626109">
    <property type="component" value="Unassembled WGS sequence"/>
</dbReference>
<gene>
    <name evidence="3" type="ORF">PGLA2088_LOCUS5031</name>
</gene>
<sequence length="404" mass="43221">VALSECKAQAAWERSLFLLGRLRQSFGPRDALAAQEAATVACARAGRWEVALHLLQQLCLESSQRPEGGSRGSPGCGAVISSCARGGRWDLSLLLLSEARLRRQAVAETCCNAAIGACQRIAAWSRALLLLLEVPAADTRGYNAAIGVCSEGAQWQWAFRLLHGMGAAQRRPDVVTYSSVVAACNRAARWEMALLAVTKMRRASVLPNLVSVCAAMGACLKGRQWKETLQLFSGLRDVLPKTAAPNAVAYTCAFQAIEAAGPQQQKRAMEVWSDMTARAVRPDVVSHSAAMQASGGHVNAAGERFFRRAAYTPIVRKLALSHSRAAATNFVTPNNNNIKNKSLDSNYLAVDTSPATPSSSNQVMDSPWATGSAPDLGAFTRETAEDFGLAIKGTRTAFSKSWLG</sequence>
<evidence type="ECO:0000256" key="1">
    <source>
        <dbReference type="ARBA" id="ARBA00022737"/>
    </source>
</evidence>
<dbReference type="PROSITE" id="PS51375">
    <property type="entry name" value="PPR"/>
    <property type="match status" value="1"/>
</dbReference>
<name>A0A813I8R8_POLGL</name>
<dbReference type="Pfam" id="PF13812">
    <property type="entry name" value="PPR_3"/>
    <property type="match status" value="1"/>
</dbReference>
<dbReference type="Gene3D" id="1.25.40.10">
    <property type="entry name" value="Tetratricopeptide repeat domain"/>
    <property type="match status" value="2"/>
</dbReference>
<evidence type="ECO:0000256" key="2">
    <source>
        <dbReference type="PROSITE-ProRule" id="PRU00708"/>
    </source>
</evidence>
<feature type="non-terminal residue" evidence="3">
    <location>
        <position position="1"/>
    </location>
</feature>
<evidence type="ECO:0000313" key="3">
    <source>
        <dbReference type="EMBL" id="CAE8646696.1"/>
    </source>
</evidence>
<keyword evidence="1" id="KW-0677">Repeat</keyword>
<dbReference type="InterPro" id="IPR011990">
    <property type="entry name" value="TPR-like_helical_dom_sf"/>
</dbReference>
<feature type="repeat" description="PPR" evidence="2">
    <location>
        <begin position="173"/>
        <end position="207"/>
    </location>
</feature>
<dbReference type="NCBIfam" id="TIGR00756">
    <property type="entry name" value="PPR"/>
    <property type="match status" value="1"/>
</dbReference>
<protein>
    <recommendedName>
        <fullName evidence="5">Pentatricopeptide repeat-containing protein, chloroplastic</fullName>
    </recommendedName>
</protein>
<comment type="caution">
    <text evidence="3">The sequence shown here is derived from an EMBL/GenBank/DDBJ whole genome shotgun (WGS) entry which is preliminary data.</text>
</comment>
<proteinExistence type="predicted"/>
<dbReference type="PANTHER" id="PTHR47936">
    <property type="entry name" value="PPR_LONG DOMAIN-CONTAINING PROTEIN"/>
    <property type="match status" value="1"/>
</dbReference>
<dbReference type="InterPro" id="IPR002885">
    <property type="entry name" value="PPR_rpt"/>
</dbReference>
<reference evidence="3" key="1">
    <citation type="submission" date="2021-02" db="EMBL/GenBank/DDBJ databases">
        <authorList>
            <person name="Dougan E. K."/>
            <person name="Rhodes N."/>
            <person name="Thang M."/>
            <person name="Chan C."/>
        </authorList>
    </citation>
    <scope>NUCLEOTIDE SEQUENCE</scope>
</reference>
<evidence type="ECO:0000313" key="4">
    <source>
        <dbReference type="Proteomes" id="UP000626109"/>
    </source>
</evidence>